<dbReference type="InterPro" id="IPR036047">
    <property type="entry name" value="F-box-like_dom_sf"/>
</dbReference>
<dbReference type="InterPro" id="IPR001810">
    <property type="entry name" value="F-box_dom"/>
</dbReference>
<reference evidence="2" key="1">
    <citation type="submission" date="2023-06" db="EMBL/GenBank/DDBJ databases">
        <title>Genomic analysis of the entomopathogenic nematode Steinernema hermaphroditum.</title>
        <authorList>
            <person name="Schwarz E.M."/>
            <person name="Heppert J.K."/>
            <person name="Baniya A."/>
            <person name="Schwartz H.T."/>
            <person name="Tan C.-H."/>
            <person name="Antoshechkin I."/>
            <person name="Sternberg P.W."/>
            <person name="Goodrich-Blair H."/>
            <person name="Dillman A.R."/>
        </authorList>
    </citation>
    <scope>NUCLEOTIDE SEQUENCE</scope>
    <source>
        <strain evidence="2">PS9179</strain>
        <tissue evidence="2">Whole animal</tissue>
    </source>
</reference>
<dbReference type="SUPFAM" id="SSF81383">
    <property type="entry name" value="F-box domain"/>
    <property type="match status" value="1"/>
</dbReference>
<keyword evidence="3" id="KW-1185">Reference proteome</keyword>
<accession>A0AA39INA9</accession>
<dbReference type="EMBL" id="JAUCMV010000001">
    <property type="protein sequence ID" value="KAK0426795.1"/>
    <property type="molecule type" value="Genomic_DNA"/>
</dbReference>
<comment type="caution">
    <text evidence="2">The sequence shown here is derived from an EMBL/GenBank/DDBJ whole genome shotgun (WGS) entry which is preliminary data.</text>
</comment>
<feature type="domain" description="F-box" evidence="1">
    <location>
        <begin position="104"/>
        <end position="148"/>
    </location>
</feature>
<dbReference type="Proteomes" id="UP001175271">
    <property type="component" value="Unassembled WGS sequence"/>
</dbReference>
<evidence type="ECO:0000259" key="1">
    <source>
        <dbReference type="PROSITE" id="PS50181"/>
    </source>
</evidence>
<proteinExistence type="predicted"/>
<dbReference type="AlphaFoldDB" id="A0AA39INA9"/>
<dbReference type="PROSITE" id="PS50181">
    <property type="entry name" value="FBOX"/>
    <property type="match status" value="1"/>
</dbReference>
<sequence>MMQTESSASMETCCSLSASTSSSYHSEKSVVGLPKRLANTIVFKWTHSKLRWKRAMQKLYHRKYKVQNAEELVQSSEGSVLQKSILYDCLSNIGPISFSKLPKTIGLEDLPDKVLMNIMQHVDPRPLAFVNRRFNRLLIDNIDAFDRVSLKREVVYRFDHVRRETRIFVLKEGRGIRTPEREASSLEDVFARSPVRLSCKITFESGVTVAEEAIDILKLYGQGLLSVTGLTFAGGAMSTESRLCGADLTEFTTETFMGFVRLLAPDLRQVSLFTSNHFEYDLKIFELVNEIESLGILYSRRPIFVITPSNIRSIAKSWMNLPKPHDATVYARLADDCETVDFEDFCSNGAVVVTALESGVITTVVCSLYSTGPSLTFELFG</sequence>
<evidence type="ECO:0000313" key="3">
    <source>
        <dbReference type="Proteomes" id="UP001175271"/>
    </source>
</evidence>
<name>A0AA39INA9_9BILA</name>
<gene>
    <name evidence="2" type="ORF">QR680_009903</name>
</gene>
<organism evidence="2 3">
    <name type="scientific">Steinernema hermaphroditum</name>
    <dbReference type="NCBI Taxonomy" id="289476"/>
    <lineage>
        <taxon>Eukaryota</taxon>
        <taxon>Metazoa</taxon>
        <taxon>Ecdysozoa</taxon>
        <taxon>Nematoda</taxon>
        <taxon>Chromadorea</taxon>
        <taxon>Rhabditida</taxon>
        <taxon>Tylenchina</taxon>
        <taxon>Panagrolaimomorpha</taxon>
        <taxon>Strongyloidoidea</taxon>
        <taxon>Steinernematidae</taxon>
        <taxon>Steinernema</taxon>
    </lineage>
</organism>
<evidence type="ECO:0000313" key="2">
    <source>
        <dbReference type="EMBL" id="KAK0426795.1"/>
    </source>
</evidence>
<protein>
    <recommendedName>
        <fullName evidence="1">F-box domain-containing protein</fullName>
    </recommendedName>
</protein>